<name>A0ABM4BFA6_HYDVU</name>
<evidence type="ECO:0000256" key="8">
    <source>
        <dbReference type="RuleBase" id="RU000688"/>
    </source>
</evidence>
<keyword evidence="3 9" id="KW-1133">Transmembrane helix</keyword>
<reference evidence="12" key="2">
    <citation type="submission" date="2025-08" db="UniProtKB">
        <authorList>
            <consortium name="RefSeq"/>
        </authorList>
    </citation>
    <scope>IDENTIFICATION</scope>
</reference>
<comment type="subcellular location">
    <subcellularLocation>
        <location evidence="1">Membrane</location>
        <topology evidence="1">Multi-pass membrane protein</topology>
    </subcellularLocation>
</comment>
<dbReference type="InterPro" id="IPR017452">
    <property type="entry name" value="GPCR_Rhodpsn_7TM"/>
</dbReference>
<evidence type="ECO:0000256" key="7">
    <source>
        <dbReference type="ARBA" id="ARBA00023224"/>
    </source>
</evidence>
<dbReference type="Pfam" id="PF00001">
    <property type="entry name" value="7tm_1"/>
    <property type="match status" value="1"/>
</dbReference>
<comment type="similarity">
    <text evidence="8">Belongs to the G-protein coupled receptor 1 family.</text>
</comment>
<protein>
    <submittedName>
        <fullName evidence="12">Neuropeptide Y receptor type 6 isoform X2</fullName>
    </submittedName>
</protein>
<dbReference type="PROSITE" id="PS00237">
    <property type="entry name" value="G_PROTEIN_RECEP_F1_1"/>
    <property type="match status" value="1"/>
</dbReference>
<evidence type="ECO:0000256" key="2">
    <source>
        <dbReference type="ARBA" id="ARBA00022692"/>
    </source>
</evidence>
<keyword evidence="6 8" id="KW-0675">Receptor</keyword>
<evidence type="ECO:0000256" key="1">
    <source>
        <dbReference type="ARBA" id="ARBA00004141"/>
    </source>
</evidence>
<keyword evidence="5 9" id="KW-0472">Membrane</keyword>
<evidence type="ECO:0000256" key="3">
    <source>
        <dbReference type="ARBA" id="ARBA00022989"/>
    </source>
</evidence>
<feature type="transmembrane region" description="Helical" evidence="9">
    <location>
        <begin position="30"/>
        <end position="54"/>
    </location>
</feature>
<reference evidence="11" key="1">
    <citation type="submission" date="2025-05" db="UniProtKB">
        <authorList>
            <consortium name="RefSeq"/>
        </authorList>
    </citation>
    <scope>NUCLEOTIDE SEQUENCE [LARGE SCALE GENOMIC DNA]</scope>
</reference>
<keyword evidence="4 8" id="KW-0297">G-protein coupled receptor</keyword>
<dbReference type="Proteomes" id="UP001652625">
    <property type="component" value="Chromosome 02"/>
</dbReference>
<accession>A0ABM4BFA6</accession>
<feature type="transmembrane region" description="Helical" evidence="9">
    <location>
        <begin position="145"/>
        <end position="165"/>
    </location>
</feature>
<dbReference type="PROSITE" id="PS50262">
    <property type="entry name" value="G_PROTEIN_RECEP_F1_2"/>
    <property type="match status" value="1"/>
</dbReference>
<dbReference type="Gene3D" id="1.20.1070.10">
    <property type="entry name" value="Rhodopsin 7-helix transmembrane proteins"/>
    <property type="match status" value="1"/>
</dbReference>
<dbReference type="PANTHER" id="PTHR45695">
    <property type="entry name" value="LEUCOKININ RECEPTOR-RELATED"/>
    <property type="match status" value="1"/>
</dbReference>
<dbReference type="SUPFAM" id="SSF81321">
    <property type="entry name" value="Family A G protein-coupled receptor-like"/>
    <property type="match status" value="1"/>
</dbReference>
<dbReference type="PANTHER" id="PTHR45695:SF9">
    <property type="entry name" value="LEUCOKININ RECEPTOR"/>
    <property type="match status" value="1"/>
</dbReference>
<keyword evidence="11" id="KW-1185">Reference proteome</keyword>
<sequence>MSITINVTFNVSLNTSITTQTEEIPQALRIVTLIVCFVVITLGVIGNSLVLIVFCQKWSNLNSCEIFLINLAIADFLNATVAPVKTVLDLVHINLFSIGNDGCKIISFFGITSITVSAFTLLTVSIDRFIIVKWPLHKRPSLSTLLALVTLMWLVAGIVGCFYFVGENVKLGLHSKNVYSCFNYMKQNDFVVFSLAVFCIQCVIPIIIMTVIYMLVILELKKNAKSGIFAHCKNEMKLRLSQNKKVTKMIFLVVLVFYSCVLPSNSFYMWYLFSGQKHPFRMVKVIYDILLMLQMCNSVVNPIIYSRLHTSFKKDIRKVVFSCCFNNLEKWETFQDTVRSILHSGSSYRRRSSSFSLKSRTSIISLQHHISLSKRGSTFDDDSRRPSVETSFISDSCSKLYHNKEENKIPYYKCPLLSPNI</sequence>
<dbReference type="InterPro" id="IPR000276">
    <property type="entry name" value="GPCR_Rhodpsn"/>
</dbReference>
<evidence type="ECO:0000256" key="5">
    <source>
        <dbReference type="ARBA" id="ARBA00023136"/>
    </source>
</evidence>
<evidence type="ECO:0000256" key="6">
    <source>
        <dbReference type="ARBA" id="ARBA00023170"/>
    </source>
</evidence>
<dbReference type="PRINTS" id="PR00237">
    <property type="entry name" value="GPCRRHODOPSN"/>
</dbReference>
<feature type="transmembrane region" description="Helical" evidence="9">
    <location>
        <begin position="285"/>
        <end position="308"/>
    </location>
</feature>
<keyword evidence="7 8" id="KW-0807">Transducer</keyword>
<evidence type="ECO:0000256" key="4">
    <source>
        <dbReference type="ARBA" id="ARBA00023040"/>
    </source>
</evidence>
<evidence type="ECO:0000259" key="10">
    <source>
        <dbReference type="PROSITE" id="PS50262"/>
    </source>
</evidence>
<feature type="transmembrane region" description="Helical" evidence="9">
    <location>
        <begin position="190"/>
        <end position="216"/>
    </location>
</feature>
<dbReference type="CDD" id="cd00637">
    <property type="entry name" value="7tm_classA_rhodopsin-like"/>
    <property type="match status" value="1"/>
</dbReference>
<feature type="domain" description="G-protein coupled receptors family 1 profile" evidence="10">
    <location>
        <begin position="46"/>
        <end position="305"/>
    </location>
</feature>
<evidence type="ECO:0000313" key="11">
    <source>
        <dbReference type="Proteomes" id="UP001652625"/>
    </source>
</evidence>
<feature type="transmembrane region" description="Helical" evidence="9">
    <location>
        <begin position="249"/>
        <end position="273"/>
    </location>
</feature>
<dbReference type="GeneID" id="105848279"/>
<evidence type="ECO:0000313" key="12">
    <source>
        <dbReference type="RefSeq" id="XP_065647654.1"/>
    </source>
</evidence>
<keyword evidence="2 8" id="KW-0812">Transmembrane</keyword>
<feature type="transmembrane region" description="Helical" evidence="9">
    <location>
        <begin position="105"/>
        <end position="124"/>
    </location>
</feature>
<gene>
    <name evidence="12" type="primary">LOC105848279</name>
</gene>
<proteinExistence type="inferred from homology"/>
<evidence type="ECO:0000256" key="9">
    <source>
        <dbReference type="SAM" id="Phobius"/>
    </source>
</evidence>
<organism evidence="11 12">
    <name type="scientific">Hydra vulgaris</name>
    <name type="common">Hydra</name>
    <name type="synonym">Hydra attenuata</name>
    <dbReference type="NCBI Taxonomy" id="6087"/>
    <lineage>
        <taxon>Eukaryota</taxon>
        <taxon>Metazoa</taxon>
        <taxon>Cnidaria</taxon>
        <taxon>Hydrozoa</taxon>
        <taxon>Hydroidolina</taxon>
        <taxon>Anthoathecata</taxon>
        <taxon>Aplanulata</taxon>
        <taxon>Hydridae</taxon>
        <taxon>Hydra</taxon>
    </lineage>
</organism>
<dbReference type="RefSeq" id="XP_065647654.1">
    <property type="nucleotide sequence ID" value="XM_065791582.1"/>
</dbReference>